<dbReference type="PANTHER" id="PTHR30348:SF4">
    <property type="entry name" value="DUF72 DOMAIN-CONTAINING PROTEIN"/>
    <property type="match status" value="1"/>
</dbReference>
<dbReference type="Pfam" id="PF01904">
    <property type="entry name" value="DUF72"/>
    <property type="match status" value="1"/>
</dbReference>
<name>Q4JIR8_9BACT</name>
<evidence type="ECO:0000313" key="1">
    <source>
        <dbReference type="EMBL" id="AAY89244.1"/>
    </source>
</evidence>
<protein>
    <submittedName>
        <fullName evidence="1">Conserved protein</fullName>
    </submittedName>
</protein>
<organism evidence="1">
    <name type="scientific">uncultured bacterium BAC-L1N9</name>
    <dbReference type="NCBI Taxonomy" id="333371"/>
    <lineage>
        <taxon>Bacteria</taxon>
        <taxon>environmental samples</taxon>
    </lineage>
</organism>
<dbReference type="InterPro" id="IPR002763">
    <property type="entry name" value="DUF72"/>
</dbReference>
<dbReference type="SUPFAM" id="SSF117396">
    <property type="entry name" value="TM1631-like"/>
    <property type="match status" value="1"/>
</dbReference>
<accession>Q4JIR8</accession>
<reference evidence="1" key="1">
    <citation type="journal article" date="2005" name="Appl. Environ. Microbiol.">
        <title>Highly divergent genes for methanopterin-linked C1 transfer reactions in Lake Washington, assessed via metagenomic analysis and mRNA detection.</title>
        <authorList>
            <person name="Kalyuzhnaya M.G."/>
            <person name="Bowerman S."/>
            <person name="Nercessian O."/>
            <person name="Lidstrom M.E."/>
            <person name="Chistoserdova L."/>
        </authorList>
    </citation>
    <scope>NUCLEOTIDE SEQUENCE</scope>
</reference>
<dbReference type="Gene3D" id="3.20.20.410">
    <property type="entry name" value="Protein of unknown function UPF0759"/>
    <property type="match status" value="1"/>
</dbReference>
<sequence length="309" mass="34544">MEPLPPAEELTELAHSLPEVARFGTSSWNYPGWQGLIYHQKYPKSGAAARMLAEYATFPLFRTVGIDSTFYAPASAATLQSYARALPPGFRCVSKVWDRITVHTFPAARYKTSGGEENPDFLNAELFRREVLDPYLAHFADHLGPMVFEFQTIGRKAGLHGQAFADRLDKFFAQLPRELPYAVEIRNADYLVPPYFAVLREHNVGHVFNSWTRMPSLGEQLALPGSISAPFVVARILLRPGRTYSEAVDAFAPYDRIQDENPALRQDAAALIEQAALLKIPAYIVVNNRAEGSAPHTILGIARLLRDFR</sequence>
<dbReference type="EMBL" id="DQ084248">
    <property type="protein sequence ID" value="AAY89244.1"/>
    <property type="molecule type" value="Genomic_DNA"/>
</dbReference>
<dbReference type="InterPro" id="IPR036520">
    <property type="entry name" value="UPF0759_sf"/>
</dbReference>
<proteinExistence type="predicted"/>
<dbReference type="PANTHER" id="PTHR30348">
    <property type="entry name" value="UNCHARACTERIZED PROTEIN YECE"/>
    <property type="match status" value="1"/>
</dbReference>
<reference evidence="1" key="2">
    <citation type="journal article" date="2005" name="J. Bacteriol.">
        <title>MtdC, a novel class of methylene tetrahydromethanopterin dehydrogenases.</title>
        <authorList>
            <person name="Vorholt J.A."/>
            <person name="Kalyuzhnaya M.G."/>
            <person name="Hagemeier C.H."/>
            <person name="Lidstrom M.E."/>
            <person name="Chistoserdova L."/>
        </authorList>
    </citation>
    <scope>NUCLEOTIDE SEQUENCE</scope>
</reference>
<dbReference type="AlphaFoldDB" id="Q4JIR8"/>